<reference evidence="2" key="1">
    <citation type="submission" date="2023-04" db="EMBL/GenBank/DDBJ databases">
        <title>Phytophthora fragariaefolia NBRC 109709.</title>
        <authorList>
            <person name="Ichikawa N."/>
            <person name="Sato H."/>
            <person name="Tonouchi N."/>
        </authorList>
    </citation>
    <scope>NUCLEOTIDE SEQUENCE</scope>
    <source>
        <strain evidence="2">NBRC 109709</strain>
    </source>
</reference>
<dbReference type="Proteomes" id="UP001165121">
    <property type="component" value="Unassembled WGS sequence"/>
</dbReference>
<name>A0A9W6TUR1_9STRA</name>
<accession>A0A9W6TUR1</accession>
<feature type="compositionally biased region" description="Basic and acidic residues" evidence="1">
    <location>
        <begin position="128"/>
        <end position="162"/>
    </location>
</feature>
<keyword evidence="3" id="KW-1185">Reference proteome</keyword>
<evidence type="ECO:0000313" key="2">
    <source>
        <dbReference type="EMBL" id="GMF19576.1"/>
    </source>
</evidence>
<organism evidence="2 3">
    <name type="scientific">Phytophthora fragariaefolia</name>
    <dbReference type="NCBI Taxonomy" id="1490495"/>
    <lineage>
        <taxon>Eukaryota</taxon>
        <taxon>Sar</taxon>
        <taxon>Stramenopiles</taxon>
        <taxon>Oomycota</taxon>
        <taxon>Peronosporomycetes</taxon>
        <taxon>Peronosporales</taxon>
        <taxon>Peronosporaceae</taxon>
        <taxon>Phytophthora</taxon>
    </lineage>
</organism>
<dbReference type="EMBL" id="BSXT01000166">
    <property type="protein sequence ID" value="GMF19576.1"/>
    <property type="molecule type" value="Genomic_DNA"/>
</dbReference>
<feature type="region of interest" description="Disordered" evidence="1">
    <location>
        <begin position="125"/>
        <end position="162"/>
    </location>
</feature>
<proteinExistence type="predicted"/>
<gene>
    <name evidence="2" type="ORF">Pfra01_000208000</name>
</gene>
<dbReference type="OrthoDB" id="10630746at2759"/>
<evidence type="ECO:0000256" key="1">
    <source>
        <dbReference type="SAM" id="MobiDB-lite"/>
    </source>
</evidence>
<evidence type="ECO:0000313" key="3">
    <source>
        <dbReference type="Proteomes" id="UP001165121"/>
    </source>
</evidence>
<sequence length="162" mass="17875">MMESGRELVIHCLFLVPYSYQTNLLEQMANDIALDLREAAVAAADIDPEDDDSMPTGNSDVSQEAGRPAISLTVPQDRPQEADIAVDTVRLVVPRKRVRPAGTISSGPRDDSIASRMMVRIRQAPYSHTERDRSPVRAHARDGAVSIEGRDVNDTPHVERTM</sequence>
<feature type="region of interest" description="Disordered" evidence="1">
    <location>
        <begin position="45"/>
        <end position="67"/>
    </location>
</feature>
<protein>
    <submittedName>
        <fullName evidence="2">Unnamed protein product</fullName>
    </submittedName>
</protein>
<dbReference type="AlphaFoldDB" id="A0A9W6TUR1"/>
<comment type="caution">
    <text evidence="2">The sequence shown here is derived from an EMBL/GenBank/DDBJ whole genome shotgun (WGS) entry which is preliminary data.</text>
</comment>